<comment type="subcellular location">
    <subcellularLocation>
        <location evidence="2">Cytoplasm</location>
    </subcellularLocation>
</comment>
<comment type="similarity">
    <text evidence="1 2">Belongs to the RTX toxin acyltransferase family.</text>
</comment>
<accession>A0ABT8AVU9</accession>
<protein>
    <recommendedName>
        <fullName evidence="2">RTX toxin-activating lysine-acyltransferase</fullName>
        <ecNumber evidence="2">2.3.1.-</ecNumber>
    </recommendedName>
</protein>
<dbReference type="EC" id="2.3.1.-" evidence="2"/>
<dbReference type="Proteomes" id="UP001244297">
    <property type="component" value="Unassembled WGS sequence"/>
</dbReference>
<keyword evidence="2" id="KW-0808">Transferase</keyword>
<proteinExistence type="inferred from homology"/>
<evidence type="ECO:0000313" key="4">
    <source>
        <dbReference type="Proteomes" id="UP001244297"/>
    </source>
</evidence>
<keyword evidence="2" id="KW-0963">Cytoplasm</keyword>
<dbReference type="InterPro" id="IPR003996">
    <property type="entry name" value="RTX_toxin-activating_protC_bac"/>
</dbReference>
<sequence>MAVRFMVGHPAYADLPFGSWSAALCNQVGRGHYAFVVDSNNEVVGYAGWAMAPEAKAEAWAEGQLELSDEECRVGDCLIMNAWIANTNAVNRFLVDAVRAGAQDKKTIYFRRLYPDGRRRIVRLSVNEFAASHLARNAAACGPNI</sequence>
<keyword evidence="2" id="KW-0204">Cytolysis</keyword>
<dbReference type="Pfam" id="PF02794">
    <property type="entry name" value="HlyC"/>
    <property type="match status" value="1"/>
</dbReference>
<keyword evidence="2" id="KW-0012">Acyltransferase</keyword>
<organism evidence="3 4">
    <name type="scientific">Methylobacterium longum</name>
    <dbReference type="NCBI Taxonomy" id="767694"/>
    <lineage>
        <taxon>Bacteria</taxon>
        <taxon>Pseudomonadati</taxon>
        <taxon>Pseudomonadota</taxon>
        <taxon>Alphaproteobacteria</taxon>
        <taxon>Hyphomicrobiales</taxon>
        <taxon>Methylobacteriaceae</taxon>
        <taxon>Methylobacterium</taxon>
    </lineage>
</organism>
<evidence type="ECO:0000256" key="1">
    <source>
        <dbReference type="ARBA" id="ARBA00005686"/>
    </source>
</evidence>
<comment type="function">
    <text evidence="2">Involved in fatty acylation of protoxin at internal lysine residues, thereby converting it to the active toxin.</text>
</comment>
<comment type="caution">
    <text evidence="3">The sequence shown here is derived from an EMBL/GenBank/DDBJ whole genome shotgun (WGS) entry which is preliminary data.</text>
</comment>
<keyword evidence="4" id="KW-1185">Reference proteome</keyword>
<reference evidence="4" key="1">
    <citation type="journal article" date="2019" name="Int. J. Syst. Evol. Microbiol.">
        <title>The Global Catalogue of Microorganisms (GCM) 10K type strain sequencing project: providing services to taxonomists for standard genome sequencing and annotation.</title>
        <authorList>
            <consortium name="The Broad Institute Genomics Platform"/>
            <consortium name="The Broad Institute Genome Sequencing Center for Infectious Disease"/>
            <person name="Wu L."/>
            <person name="Ma J."/>
        </authorList>
    </citation>
    <scope>NUCLEOTIDE SEQUENCE [LARGE SCALE GENOMIC DNA]</scope>
    <source>
        <strain evidence="4">CECT 7806</strain>
    </source>
</reference>
<gene>
    <name evidence="3" type="ORF">QWZ18_23710</name>
</gene>
<evidence type="ECO:0000313" key="3">
    <source>
        <dbReference type="EMBL" id="MDN3573611.1"/>
    </source>
</evidence>
<dbReference type="EMBL" id="JAUFPT010000078">
    <property type="protein sequence ID" value="MDN3573611.1"/>
    <property type="molecule type" value="Genomic_DNA"/>
</dbReference>
<evidence type="ECO:0000256" key="2">
    <source>
        <dbReference type="RuleBase" id="RU368102"/>
    </source>
</evidence>
<name>A0ABT8AVU9_9HYPH</name>
<dbReference type="RefSeq" id="WP_238291022.1">
    <property type="nucleotide sequence ID" value="NZ_BPQS01000031.1"/>
</dbReference>